<dbReference type="Pfam" id="PF02333">
    <property type="entry name" value="Phytase"/>
    <property type="match status" value="2"/>
</dbReference>
<dbReference type="PROSITE" id="PS00022">
    <property type="entry name" value="EGF_1"/>
    <property type="match status" value="1"/>
</dbReference>
<feature type="domain" description="BPP" evidence="4">
    <location>
        <begin position="11"/>
        <end position="295"/>
    </location>
</feature>
<evidence type="ECO:0000313" key="6">
    <source>
        <dbReference type="Proteomes" id="UP000246991"/>
    </source>
</evidence>
<gene>
    <name evidence="5" type="ORF">C7212DRAFT_356481</name>
</gene>
<dbReference type="AlphaFoldDB" id="A0A317T0R5"/>
<proteinExistence type="predicted"/>
<organism evidence="5 6">
    <name type="scientific">Tuber magnatum</name>
    <name type="common">white Piedmont truffle</name>
    <dbReference type="NCBI Taxonomy" id="42249"/>
    <lineage>
        <taxon>Eukaryota</taxon>
        <taxon>Fungi</taxon>
        <taxon>Dikarya</taxon>
        <taxon>Ascomycota</taxon>
        <taxon>Pezizomycotina</taxon>
        <taxon>Pezizomycetes</taxon>
        <taxon>Pezizales</taxon>
        <taxon>Tuberaceae</taxon>
        <taxon>Tuber</taxon>
    </lineage>
</organism>
<evidence type="ECO:0000259" key="3">
    <source>
        <dbReference type="PROSITE" id="PS50026"/>
    </source>
</evidence>
<dbReference type="OrthoDB" id="10045365at2759"/>
<dbReference type="PROSITE" id="PS51662">
    <property type="entry name" value="BP_PHYTASE"/>
    <property type="match status" value="2"/>
</dbReference>
<dbReference type="Gene3D" id="2.120.10.30">
    <property type="entry name" value="TolB, C-terminal domain"/>
    <property type="match status" value="3"/>
</dbReference>
<dbReference type="InterPro" id="IPR003431">
    <property type="entry name" value="B-propeller_Phytase"/>
</dbReference>
<keyword evidence="1" id="KW-1015">Disulfide bond</keyword>
<dbReference type="SUPFAM" id="SSF50956">
    <property type="entry name" value="Thermostable phytase (3-phytase)"/>
    <property type="match status" value="2"/>
</dbReference>
<feature type="domain" description="BPP" evidence="4">
    <location>
        <begin position="368"/>
        <end position="669"/>
    </location>
</feature>
<dbReference type="InterPro" id="IPR011042">
    <property type="entry name" value="6-blade_b-propeller_TolB-like"/>
</dbReference>
<dbReference type="EMBL" id="PYWC01000003">
    <property type="protein sequence ID" value="PWW80309.1"/>
    <property type="molecule type" value="Genomic_DNA"/>
</dbReference>
<keyword evidence="2" id="KW-0732">Signal</keyword>
<reference evidence="5 6" key="1">
    <citation type="submission" date="2018-03" db="EMBL/GenBank/DDBJ databases">
        <title>Genomes of Pezizomycetes fungi and the evolution of truffles.</title>
        <authorList>
            <person name="Murat C."/>
            <person name="Payen T."/>
            <person name="Noel B."/>
            <person name="Kuo A."/>
            <person name="Martin F.M."/>
        </authorList>
    </citation>
    <scope>NUCLEOTIDE SEQUENCE [LARGE SCALE GENOMIC DNA]</scope>
    <source>
        <strain evidence="5">091103-1</strain>
    </source>
</reference>
<dbReference type="STRING" id="42249.A0A317T0R5"/>
<evidence type="ECO:0000259" key="4">
    <source>
        <dbReference type="PROSITE" id="PS51662"/>
    </source>
</evidence>
<dbReference type="PROSITE" id="PS01186">
    <property type="entry name" value="EGF_2"/>
    <property type="match status" value="1"/>
</dbReference>
<comment type="caution">
    <text evidence="1">Lacks conserved residue(s) required for the propagation of feature annotation.</text>
</comment>
<dbReference type="GO" id="GO:0016158">
    <property type="term" value="F:inositol hexakisphosphate 3-phosphatase activity"/>
    <property type="evidence" value="ECO:0007669"/>
    <property type="project" value="InterPro"/>
</dbReference>
<feature type="chain" id="PRO_5016263458" evidence="2">
    <location>
        <begin position="21"/>
        <end position="671"/>
    </location>
</feature>
<sequence>MQLRKMRFLTIAAFFAAAFAVEVTLPIGKVTPTINSDKPVFSYSDDPLLIGNDGGPTGGFAIWEFGNGEFKEAGRKDTGRTKLVEVIYSLADYDELVVTLGVSDSILRFFEDGEKKVNGELKIWGDYSSWCFWRSGNKKQYFYLFGKGVARLFLARGKKNAIEVLEVQAFEDPIEASTCTISSTTGTVFFGGAGGAIYTLRASESTSPGPIGQLGKPSDEIVGLSRYIGNMNTEYLLAALPRIPGDLWLYDLGPYTAIFQSKTSAYPDGAISYATETDSGKAFGISSLTPLLTALSVKPNTSFDPSKQSCKPCTPRVDPSSCLQVRDCSTQGFCTSSTSCSCFSGFNGTTCSTITCANGCSSHGRAPWGRPDCSFLMVEAAYETDQNGGDGDDPTIWIAPGKNNSGSSRIITTTKSELGAGFGVFDLKGKLSQTFPVGEPNNVDALYGVKVGNRTVDLAVAARRGDNTICMLEITPSDELISIPGGTQPTTVEDYEVYGSCFELTSTPSGSLQTTLVRQFQGGGGGQVEGCVADNQNGYIFAGEEPFGPWRFDVEPDSAGPGLLVDSVKGKLFADVEGVTLVYGKTATEGFILVSCQGLSAYTAYRRAPQHEVDRVTNTDGIVAVGTALGEFKAGLVVVHDDANENSDGSVQAETSFKLVSLGDISYLVRM</sequence>
<comment type="caution">
    <text evidence="5">The sequence shown here is derived from an EMBL/GenBank/DDBJ whole genome shotgun (WGS) entry which is preliminary data.</text>
</comment>
<name>A0A317T0R5_9PEZI</name>
<evidence type="ECO:0000256" key="1">
    <source>
        <dbReference type="PROSITE-ProRule" id="PRU00076"/>
    </source>
</evidence>
<keyword evidence="1" id="KW-0245">EGF-like domain</keyword>
<dbReference type="PROSITE" id="PS50026">
    <property type="entry name" value="EGF_3"/>
    <property type="match status" value="1"/>
</dbReference>
<evidence type="ECO:0000313" key="5">
    <source>
        <dbReference type="EMBL" id="PWW80309.1"/>
    </source>
</evidence>
<evidence type="ECO:0000256" key="2">
    <source>
        <dbReference type="SAM" id="SignalP"/>
    </source>
</evidence>
<accession>A0A317T0R5</accession>
<dbReference type="Proteomes" id="UP000246991">
    <property type="component" value="Unassembled WGS sequence"/>
</dbReference>
<keyword evidence="6" id="KW-1185">Reference proteome</keyword>
<feature type="signal peptide" evidence="2">
    <location>
        <begin position="1"/>
        <end position="20"/>
    </location>
</feature>
<feature type="disulfide bond" evidence="1">
    <location>
        <begin position="342"/>
        <end position="351"/>
    </location>
</feature>
<protein>
    <submittedName>
        <fullName evidence="5">Thermostable phytase</fullName>
    </submittedName>
</protein>
<feature type="domain" description="EGF-like" evidence="3">
    <location>
        <begin position="318"/>
        <end position="352"/>
    </location>
</feature>
<dbReference type="InterPro" id="IPR000742">
    <property type="entry name" value="EGF"/>
</dbReference>